<evidence type="ECO:0000256" key="4">
    <source>
        <dbReference type="SAM" id="Phobius"/>
    </source>
</evidence>
<dbReference type="SUPFAM" id="SSF53474">
    <property type="entry name" value="alpha/beta-Hydrolases"/>
    <property type="match status" value="1"/>
</dbReference>
<dbReference type="Pfam" id="PF03403">
    <property type="entry name" value="PAF-AH_p_II"/>
    <property type="match status" value="1"/>
</dbReference>
<accession>A0A7X0MV43</accession>
<feature type="transmembrane region" description="Helical" evidence="4">
    <location>
        <begin position="47"/>
        <end position="68"/>
    </location>
</feature>
<keyword evidence="3" id="KW-0443">Lipid metabolism</keyword>
<evidence type="ECO:0000313" key="6">
    <source>
        <dbReference type="Proteomes" id="UP000528457"/>
    </source>
</evidence>
<dbReference type="AlphaFoldDB" id="A0A7X0MV43"/>
<keyword evidence="1 5" id="KW-0378">Hydrolase</keyword>
<dbReference type="Proteomes" id="UP000528457">
    <property type="component" value="Unassembled WGS sequence"/>
</dbReference>
<dbReference type="PANTHER" id="PTHR10272">
    <property type="entry name" value="PLATELET-ACTIVATING FACTOR ACETYLHYDROLASE"/>
    <property type="match status" value="1"/>
</dbReference>
<sequence length="512" mass="57217">MSPALAGGVLLIDGRWHGLGLGYLAIMMLCVAALGVCVFPRIPGKKVLVPFGGLLFVLAWVMAVALPWQFPVRDLPAPDGPHAVGIVDFELTDTSRQDPFCESNPCGDRRLQIRVWYPAQDNNLSPKPYATRAEIESSLAGLAGTMSLTADIFSHLNLIETHSVVGAPIVEEDNLPVVIFSHGLYSYLWQNTVLMEHLASHGYLVYALHHPYDAAAVRFDDGMEIRAWIPEQNPEQEALKALREKAYSESDLDARFDFFLSYIEKALSINDSKLLRSAPHWQKDQLFVLDSLLASKLPKKVKAIAEKGNYRSVAFAGMSFGGSTAMAACHQSEHCIAQINLDGADSHFGGVNKMAPAPLLHLYQDHHRQLQHKAPDLPVNKALMFNDFSIQAFERETRMPKSFQYIVSGSNHFGFTDSSVLLAGFAATLLSGEPDGERLLELQNDFVAAFLDQQMRNRKNGFPERQEAEWGSFVMKHKAEKVPLWWEGLPDRKKQAWLERLAEIQGKLKKYY</sequence>
<evidence type="ECO:0000256" key="3">
    <source>
        <dbReference type="ARBA" id="ARBA00023098"/>
    </source>
</evidence>
<dbReference type="GO" id="GO:0003847">
    <property type="term" value="F:1-alkyl-2-acetylglycerophosphocholine esterase activity"/>
    <property type="evidence" value="ECO:0007669"/>
    <property type="project" value="TreeGrafter"/>
</dbReference>
<dbReference type="InParanoid" id="A0A7X0MV43"/>
<keyword evidence="4" id="KW-1133">Transmembrane helix</keyword>
<dbReference type="EMBL" id="JACHHT010000001">
    <property type="protein sequence ID" value="MBB6521341.1"/>
    <property type="molecule type" value="Genomic_DNA"/>
</dbReference>
<evidence type="ECO:0000313" key="5">
    <source>
        <dbReference type="EMBL" id="MBB6521341.1"/>
    </source>
</evidence>
<proteinExistence type="predicted"/>
<dbReference type="PANTHER" id="PTHR10272:SF0">
    <property type="entry name" value="PLATELET-ACTIVATING FACTOR ACETYLHYDROLASE"/>
    <property type="match status" value="1"/>
</dbReference>
<organism evidence="5 6">
    <name type="scientific">Pseudoteredinibacter isoporae</name>
    <dbReference type="NCBI Taxonomy" id="570281"/>
    <lineage>
        <taxon>Bacteria</taxon>
        <taxon>Pseudomonadati</taxon>
        <taxon>Pseudomonadota</taxon>
        <taxon>Gammaproteobacteria</taxon>
        <taxon>Cellvibrionales</taxon>
        <taxon>Cellvibrionaceae</taxon>
        <taxon>Pseudoteredinibacter</taxon>
    </lineage>
</organism>
<protein>
    <submittedName>
        <fullName evidence="5">Putative dienelactone hydrolase</fullName>
    </submittedName>
</protein>
<dbReference type="GO" id="GO:0016042">
    <property type="term" value="P:lipid catabolic process"/>
    <property type="evidence" value="ECO:0007669"/>
    <property type="project" value="UniProtKB-KW"/>
</dbReference>
<keyword evidence="4" id="KW-0812">Transmembrane</keyword>
<evidence type="ECO:0000256" key="2">
    <source>
        <dbReference type="ARBA" id="ARBA00022963"/>
    </source>
</evidence>
<reference evidence="5 6" key="1">
    <citation type="submission" date="2020-08" db="EMBL/GenBank/DDBJ databases">
        <title>Genomic Encyclopedia of Type Strains, Phase IV (KMG-IV): sequencing the most valuable type-strain genomes for metagenomic binning, comparative biology and taxonomic classification.</title>
        <authorList>
            <person name="Goeker M."/>
        </authorList>
    </citation>
    <scope>NUCLEOTIDE SEQUENCE [LARGE SCALE GENOMIC DNA]</scope>
    <source>
        <strain evidence="5 6">DSM 22368</strain>
    </source>
</reference>
<comment type="caution">
    <text evidence="5">The sequence shown here is derived from an EMBL/GenBank/DDBJ whole genome shotgun (WGS) entry which is preliminary data.</text>
</comment>
<keyword evidence="4" id="KW-0472">Membrane</keyword>
<dbReference type="Gene3D" id="3.40.50.1820">
    <property type="entry name" value="alpha/beta hydrolase"/>
    <property type="match status" value="1"/>
</dbReference>
<gene>
    <name evidence="5" type="ORF">HNR48_001619</name>
</gene>
<evidence type="ECO:0000256" key="1">
    <source>
        <dbReference type="ARBA" id="ARBA00022801"/>
    </source>
</evidence>
<keyword evidence="2" id="KW-0442">Lipid degradation</keyword>
<dbReference type="InterPro" id="IPR029058">
    <property type="entry name" value="AB_hydrolase_fold"/>
</dbReference>
<name>A0A7X0MV43_9GAMM</name>
<dbReference type="RefSeq" id="WP_166848768.1">
    <property type="nucleotide sequence ID" value="NZ_JAAONY010000001.1"/>
</dbReference>
<keyword evidence="6" id="KW-1185">Reference proteome</keyword>
<feature type="transmembrane region" description="Helical" evidence="4">
    <location>
        <begin position="20"/>
        <end position="40"/>
    </location>
</feature>